<sequence length="443" mass="47146" precursor="true">MKLASFASAILLVLSVSQVANAQVLFRSNMESDAAFGQNNLIRSSSTADPLNNGATFGLDYSASPYFIPEAPNTQPGDAPTTGLMLEANANYSPNFDFGAANAISVYPLGQSFSGNFSFQFDLWMNTVGPFPAGGGGSTEYAGGFIGYDPNNDNDNDVGTDPVALDGAGLLVSGEGGGSRDWQMYGDDEQQWYTTHNFPLTLTGDLNGDRKVDLGDYTLWRDNLGTVVETAGTGFDLDSSGVVDAGDYDIWKENFGNTQVNDLYYEELSTDNADTNTYLEEIFPGVSPPAGQTNLFPDKQTGTTKDGTLAFRWVTFEFTVDTDAGTALVEVTDADTGVTAQIGTFTYDNTYVNQDSITEKIVTDFSGNVALTYMDPFNSIAETVGPNGSLVYYSFGLFDNMVVTQLSGGLASANVPEPASVLVLGGFSLLGLAVVRKARQAKS</sequence>
<proteinExistence type="predicted"/>
<dbReference type="EMBL" id="CP036278">
    <property type="protein sequence ID" value="QDU57562.1"/>
    <property type="molecule type" value="Genomic_DNA"/>
</dbReference>
<dbReference type="OrthoDB" id="270307at2"/>
<evidence type="ECO:0000259" key="2">
    <source>
        <dbReference type="Pfam" id="PF07589"/>
    </source>
</evidence>
<evidence type="ECO:0000313" key="3">
    <source>
        <dbReference type="EMBL" id="QDU57562.1"/>
    </source>
</evidence>
<dbReference type="AlphaFoldDB" id="A0A518AS54"/>
<dbReference type="KEGG" id="amuc:Pan181_37800"/>
<organism evidence="3 4">
    <name type="scientific">Aeoliella mucimassa</name>
    <dbReference type="NCBI Taxonomy" id="2527972"/>
    <lineage>
        <taxon>Bacteria</taxon>
        <taxon>Pseudomonadati</taxon>
        <taxon>Planctomycetota</taxon>
        <taxon>Planctomycetia</taxon>
        <taxon>Pirellulales</taxon>
        <taxon>Lacipirellulaceae</taxon>
        <taxon>Aeoliella</taxon>
    </lineage>
</organism>
<accession>A0A518AS54</accession>
<dbReference type="PROSITE" id="PS00018">
    <property type="entry name" value="EF_HAND_1"/>
    <property type="match status" value="1"/>
</dbReference>
<feature type="chain" id="PRO_5021875107" description="Ice-binding protein C-terminal domain-containing protein" evidence="1">
    <location>
        <begin position="23"/>
        <end position="443"/>
    </location>
</feature>
<evidence type="ECO:0000313" key="4">
    <source>
        <dbReference type="Proteomes" id="UP000315750"/>
    </source>
</evidence>
<dbReference type="InterPro" id="IPR013424">
    <property type="entry name" value="Ice-binding_C"/>
</dbReference>
<dbReference type="Pfam" id="PF07589">
    <property type="entry name" value="PEP-CTERM"/>
    <property type="match status" value="1"/>
</dbReference>
<gene>
    <name evidence="3" type="ORF">Pan181_37800</name>
</gene>
<dbReference type="GO" id="GO:0000272">
    <property type="term" value="P:polysaccharide catabolic process"/>
    <property type="evidence" value="ECO:0007669"/>
    <property type="project" value="InterPro"/>
</dbReference>
<dbReference type="InterPro" id="IPR018247">
    <property type="entry name" value="EF_Hand_1_Ca_BS"/>
</dbReference>
<feature type="domain" description="Ice-binding protein C-terminal" evidence="2">
    <location>
        <begin position="415"/>
        <end position="437"/>
    </location>
</feature>
<reference evidence="3 4" key="1">
    <citation type="submission" date="2019-02" db="EMBL/GenBank/DDBJ databases">
        <title>Deep-cultivation of Planctomycetes and their phenomic and genomic characterization uncovers novel biology.</title>
        <authorList>
            <person name="Wiegand S."/>
            <person name="Jogler M."/>
            <person name="Boedeker C."/>
            <person name="Pinto D."/>
            <person name="Vollmers J."/>
            <person name="Rivas-Marin E."/>
            <person name="Kohn T."/>
            <person name="Peeters S.H."/>
            <person name="Heuer A."/>
            <person name="Rast P."/>
            <person name="Oberbeckmann S."/>
            <person name="Bunk B."/>
            <person name="Jeske O."/>
            <person name="Meyerdierks A."/>
            <person name="Storesund J.E."/>
            <person name="Kallscheuer N."/>
            <person name="Luecker S."/>
            <person name="Lage O.M."/>
            <person name="Pohl T."/>
            <person name="Merkel B.J."/>
            <person name="Hornburger P."/>
            <person name="Mueller R.-W."/>
            <person name="Bruemmer F."/>
            <person name="Labrenz M."/>
            <person name="Spormann A.M."/>
            <person name="Op den Camp H."/>
            <person name="Overmann J."/>
            <person name="Amann R."/>
            <person name="Jetten M.S.M."/>
            <person name="Mascher T."/>
            <person name="Medema M.H."/>
            <person name="Devos D.P."/>
            <person name="Kaster A.-K."/>
            <person name="Ovreas L."/>
            <person name="Rohde M."/>
            <person name="Galperin M.Y."/>
            <person name="Jogler C."/>
        </authorList>
    </citation>
    <scope>NUCLEOTIDE SEQUENCE [LARGE SCALE GENOMIC DNA]</scope>
    <source>
        <strain evidence="3 4">Pan181</strain>
    </source>
</reference>
<name>A0A518AS54_9BACT</name>
<dbReference type="Gene3D" id="1.10.1330.10">
    <property type="entry name" value="Dockerin domain"/>
    <property type="match status" value="1"/>
</dbReference>
<evidence type="ECO:0000256" key="1">
    <source>
        <dbReference type="SAM" id="SignalP"/>
    </source>
</evidence>
<dbReference type="SUPFAM" id="SSF63446">
    <property type="entry name" value="Type I dockerin domain"/>
    <property type="match status" value="1"/>
</dbReference>
<keyword evidence="1" id="KW-0732">Signal</keyword>
<keyword evidence="4" id="KW-1185">Reference proteome</keyword>
<protein>
    <recommendedName>
        <fullName evidence="2">Ice-binding protein C-terminal domain-containing protein</fullName>
    </recommendedName>
</protein>
<dbReference type="InterPro" id="IPR036439">
    <property type="entry name" value="Dockerin_dom_sf"/>
</dbReference>
<dbReference type="RefSeq" id="WP_145248807.1">
    <property type="nucleotide sequence ID" value="NZ_CP036278.1"/>
</dbReference>
<dbReference type="Proteomes" id="UP000315750">
    <property type="component" value="Chromosome"/>
</dbReference>
<feature type="signal peptide" evidence="1">
    <location>
        <begin position="1"/>
        <end position="22"/>
    </location>
</feature>